<dbReference type="InterPro" id="IPR000524">
    <property type="entry name" value="Tscrpt_reg_HTH_GntR"/>
</dbReference>
<organism evidence="5 6">
    <name type="scientific">Palleronia caenipelagi</name>
    <dbReference type="NCBI Taxonomy" id="2489174"/>
    <lineage>
        <taxon>Bacteria</taxon>
        <taxon>Pseudomonadati</taxon>
        <taxon>Pseudomonadota</taxon>
        <taxon>Alphaproteobacteria</taxon>
        <taxon>Rhodobacterales</taxon>
        <taxon>Roseobacteraceae</taxon>
        <taxon>Palleronia</taxon>
    </lineage>
</organism>
<keyword evidence="1" id="KW-0805">Transcription regulation</keyword>
<evidence type="ECO:0000256" key="2">
    <source>
        <dbReference type="ARBA" id="ARBA00023125"/>
    </source>
</evidence>
<dbReference type="SUPFAM" id="SSF48008">
    <property type="entry name" value="GntR ligand-binding domain-like"/>
    <property type="match status" value="1"/>
</dbReference>
<dbReference type="InterPro" id="IPR036390">
    <property type="entry name" value="WH_DNA-bd_sf"/>
</dbReference>
<dbReference type="EMBL" id="VFSV01000062">
    <property type="protein sequence ID" value="TRD14839.1"/>
    <property type="molecule type" value="Genomic_DNA"/>
</dbReference>
<dbReference type="OrthoDB" id="9815654at2"/>
<sequence length="224" mass="25170">MLENVTPVQKDKLHDQVYDRLCTLLREGQFTPGEPVRVARVAEAFAVSAMPVREALMRLVAIGVLANVSGRSVGVPTLTLEELNDLRNVRLEVECLAVRWAVANRDDAFLKDLSDLLARLEETEQSGDIPSFIKTNYEFHFRLYRQSGSPVLMGLIDTLWLRVSPHLYQLEREDQFRVSNVLHREIVRAIRSGDAEAAVAALAQDLKEAYEVLLRSLAASQKTG</sequence>
<dbReference type="GO" id="GO:0003700">
    <property type="term" value="F:DNA-binding transcription factor activity"/>
    <property type="evidence" value="ECO:0007669"/>
    <property type="project" value="InterPro"/>
</dbReference>
<evidence type="ECO:0000259" key="4">
    <source>
        <dbReference type="PROSITE" id="PS50949"/>
    </source>
</evidence>
<reference evidence="5 6" key="1">
    <citation type="submission" date="2019-06" db="EMBL/GenBank/DDBJ databases">
        <title>Paenimaribius caenipelagi gen. nov., sp. nov., isolated from a tidal flat.</title>
        <authorList>
            <person name="Yoon J.-H."/>
        </authorList>
    </citation>
    <scope>NUCLEOTIDE SEQUENCE [LARGE SCALE GENOMIC DNA]</scope>
    <source>
        <strain evidence="5 6">JBTF-M29</strain>
    </source>
</reference>
<dbReference type="Pfam" id="PF07729">
    <property type="entry name" value="FCD"/>
    <property type="match status" value="1"/>
</dbReference>
<dbReference type="SUPFAM" id="SSF46785">
    <property type="entry name" value="Winged helix' DNA-binding domain"/>
    <property type="match status" value="1"/>
</dbReference>
<evidence type="ECO:0000256" key="1">
    <source>
        <dbReference type="ARBA" id="ARBA00023015"/>
    </source>
</evidence>
<dbReference type="AlphaFoldDB" id="A0A547PL16"/>
<dbReference type="PROSITE" id="PS50949">
    <property type="entry name" value="HTH_GNTR"/>
    <property type="match status" value="1"/>
</dbReference>
<evidence type="ECO:0000313" key="5">
    <source>
        <dbReference type="EMBL" id="TRD14839.1"/>
    </source>
</evidence>
<dbReference type="InterPro" id="IPR036388">
    <property type="entry name" value="WH-like_DNA-bd_sf"/>
</dbReference>
<keyword evidence="3" id="KW-0804">Transcription</keyword>
<evidence type="ECO:0000256" key="3">
    <source>
        <dbReference type="ARBA" id="ARBA00023163"/>
    </source>
</evidence>
<dbReference type="Proteomes" id="UP000318590">
    <property type="component" value="Unassembled WGS sequence"/>
</dbReference>
<dbReference type="InterPro" id="IPR008920">
    <property type="entry name" value="TF_FadR/GntR_C"/>
</dbReference>
<keyword evidence="6" id="KW-1185">Reference proteome</keyword>
<dbReference type="SMART" id="SM00345">
    <property type="entry name" value="HTH_GNTR"/>
    <property type="match status" value="1"/>
</dbReference>
<keyword evidence="2" id="KW-0238">DNA-binding</keyword>
<gene>
    <name evidence="5" type="ORF">FEV53_18210</name>
</gene>
<proteinExistence type="predicted"/>
<dbReference type="InterPro" id="IPR011711">
    <property type="entry name" value="GntR_C"/>
</dbReference>
<protein>
    <submittedName>
        <fullName evidence="5">GntR family transcriptional regulator</fullName>
    </submittedName>
</protein>
<dbReference type="Gene3D" id="1.10.10.10">
    <property type="entry name" value="Winged helix-like DNA-binding domain superfamily/Winged helix DNA-binding domain"/>
    <property type="match status" value="1"/>
</dbReference>
<dbReference type="PANTHER" id="PTHR43537">
    <property type="entry name" value="TRANSCRIPTIONAL REGULATOR, GNTR FAMILY"/>
    <property type="match status" value="1"/>
</dbReference>
<feature type="domain" description="HTH gntR-type" evidence="4">
    <location>
        <begin position="11"/>
        <end position="78"/>
    </location>
</feature>
<dbReference type="PANTHER" id="PTHR43537:SF39">
    <property type="entry name" value="HTH-TYPE TRANSCRIPTIONAL REGULATOR MCBR"/>
    <property type="match status" value="1"/>
</dbReference>
<dbReference type="SMART" id="SM00895">
    <property type="entry name" value="FCD"/>
    <property type="match status" value="1"/>
</dbReference>
<dbReference type="Pfam" id="PF00392">
    <property type="entry name" value="GntR"/>
    <property type="match status" value="1"/>
</dbReference>
<comment type="caution">
    <text evidence="5">The sequence shown here is derived from an EMBL/GenBank/DDBJ whole genome shotgun (WGS) entry which is preliminary data.</text>
</comment>
<accession>A0A547PL16</accession>
<dbReference type="GO" id="GO:0003677">
    <property type="term" value="F:DNA binding"/>
    <property type="evidence" value="ECO:0007669"/>
    <property type="project" value="UniProtKB-KW"/>
</dbReference>
<name>A0A547PL16_9RHOB</name>
<evidence type="ECO:0000313" key="6">
    <source>
        <dbReference type="Proteomes" id="UP000318590"/>
    </source>
</evidence>
<dbReference type="Gene3D" id="1.20.120.530">
    <property type="entry name" value="GntR ligand-binding domain-like"/>
    <property type="match status" value="1"/>
</dbReference>